<accession>A0A364P247</accession>
<dbReference type="PANTHER" id="PTHR45266">
    <property type="entry name" value="OXALOACETATE DECARBOXYLASE ALPHA CHAIN"/>
    <property type="match status" value="1"/>
</dbReference>
<evidence type="ECO:0000256" key="1">
    <source>
        <dbReference type="ARBA" id="ARBA00003761"/>
    </source>
</evidence>
<keyword evidence="8 9" id="KW-0092">Biotin</keyword>
<dbReference type="PROSITE" id="PS50968">
    <property type="entry name" value="BIOTINYL_LIPOYL"/>
    <property type="match status" value="1"/>
</dbReference>
<organism evidence="11 12">
    <name type="scientific">Paramagnetospirillum kuznetsovii</name>
    <dbReference type="NCBI Taxonomy" id="2053833"/>
    <lineage>
        <taxon>Bacteria</taxon>
        <taxon>Pseudomonadati</taxon>
        <taxon>Pseudomonadota</taxon>
        <taxon>Alphaproteobacteria</taxon>
        <taxon>Rhodospirillales</taxon>
        <taxon>Magnetospirillaceae</taxon>
        <taxon>Paramagnetospirillum</taxon>
    </lineage>
</organism>
<comment type="caution">
    <text evidence="11">The sequence shown here is derived from an EMBL/GenBank/DDBJ whole genome shotgun (WGS) entry which is preliminary data.</text>
</comment>
<dbReference type="EMBL" id="PGTO01000002">
    <property type="protein sequence ID" value="RAU23393.1"/>
    <property type="molecule type" value="Genomic_DNA"/>
</dbReference>
<dbReference type="GO" id="GO:0003989">
    <property type="term" value="F:acetyl-CoA carboxylase activity"/>
    <property type="evidence" value="ECO:0007669"/>
    <property type="project" value="InterPro"/>
</dbReference>
<evidence type="ECO:0000256" key="3">
    <source>
        <dbReference type="ARBA" id="ARBA00017562"/>
    </source>
</evidence>
<evidence type="ECO:0000313" key="12">
    <source>
        <dbReference type="Proteomes" id="UP000251075"/>
    </source>
</evidence>
<comment type="pathway">
    <text evidence="2 9">Lipid metabolism; fatty acid biosynthesis.</text>
</comment>
<keyword evidence="12" id="KW-1185">Reference proteome</keyword>
<dbReference type="AlphaFoldDB" id="A0A364P247"/>
<dbReference type="CDD" id="cd06850">
    <property type="entry name" value="biotinyl_domain"/>
    <property type="match status" value="1"/>
</dbReference>
<dbReference type="InterPro" id="IPR050709">
    <property type="entry name" value="Biotin_Carboxyl_Carrier/Decarb"/>
</dbReference>
<dbReference type="PANTHER" id="PTHR45266:SF3">
    <property type="entry name" value="OXALOACETATE DECARBOXYLASE ALPHA CHAIN"/>
    <property type="match status" value="1"/>
</dbReference>
<keyword evidence="4 9" id="KW-0444">Lipid biosynthesis</keyword>
<dbReference type="PROSITE" id="PS00188">
    <property type="entry name" value="BIOTIN"/>
    <property type="match status" value="1"/>
</dbReference>
<evidence type="ECO:0000256" key="8">
    <source>
        <dbReference type="ARBA" id="ARBA00023267"/>
    </source>
</evidence>
<dbReference type="UniPathway" id="UPA00094"/>
<dbReference type="GO" id="GO:0009317">
    <property type="term" value="C:acetyl-CoA carboxylase complex"/>
    <property type="evidence" value="ECO:0007669"/>
    <property type="project" value="InterPro"/>
</dbReference>
<dbReference type="InterPro" id="IPR000089">
    <property type="entry name" value="Biotin_lipoyl"/>
</dbReference>
<reference evidence="11 12" key="1">
    <citation type="submission" date="2017-11" db="EMBL/GenBank/DDBJ databases">
        <title>Draft genome sequence of magnetotactic bacterium Magnetospirillum kuznetsovii LBB-42.</title>
        <authorList>
            <person name="Grouzdev D.S."/>
            <person name="Rysina M.S."/>
            <person name="Baslerov R.V."/>
            <person name="Koziaeva V."/>
        </authorList>
    </citation>
    <scope>NUCLEOTIDE SEQUENCE [LARGE SCALE GENOMIC DNA]</scope>
    <source>
        <strain evidence="11 12">LBB-42</strain>
    </source>
</reference>
<dbReference type="InterPro" id="IPR001249">
    <property type="entry name" value="AcCoA_biotinCC"/>
</dbReference>
<proteinExistence type="predicted"/>
<evidence type="ECO:0000256" key="5">
    <source>
        <dbReference type="ARBA" id="ARBA00022832"/>
    </source>
</evidence>
<keyword evidence="6 9" id="KW-0443">Lipid metabolism</keyword>
<gene>
    <name evidence="11" type="ORF">CU669_04495</name>
</gene>
<dbReference type="OrthoDB" id="9811735at2"/>
<dbReference type="GO" id="GO:0006633">
    <property type="term" value="P:fatty acid biosynthetic process"/>
    <property type="evidence" value="ECO:0007669"/>
    <property type="project" value="UniProtKB-UniPathway"/>
</dbReference>
<dbReference type="SUPFAM" id="SSF51230">
    <property type="entry name" value="Single hybrid motif"/>
    <property type="match status" value="1"/>
</dbReference>
<dbReference type="Gene3D" id="2.40.50.100">
    <property type="match status" value="1"/>
</dbReference>
<dbReference type="RefSeq" id="WP_112142591.1">
    <property type="nucleotide sequence ID" value="NZ_PGTO01000002.1"/>
</dbReference>
<comment type="function">
    <text evidence="1 9">This protein is a component of the acetyl coenzyme A carboxylase complex; first, biotin carboxylase catalyzes the carboxylation of the carrier protein and then the transcarboxylase transfers the carboxyl group to form malonyl-CoA.</text>
</comment>
<evidence type="ECO:0000256" key="7">
    <source>
        <dbReference type="ARBA" id="ARBA00023160"/>
    </source>
</evidence>
<evidence type="ECO:0000256" key="2">
    <source>
        <dbReference type="ARBA" id="ARBA00005194"/>
    </source>
</evidence>
<evidence type="ECO:0000259" key="10">
    <source>
        <dbReference type="PROSITE" id="PS50968"/>
    </source>
</evidence>
<dbReference type="InterPro" id="IPR001882">
    <property type="entry name" value="Biotin_BS"/>
</dbReference>
<sequence>MGNKTPIDSELVRTLAALLDETNLTEIEYGVGDVKIRVARTAAPLTVHHGAAMAHPGQPTAQPAAGGAAAYDADHPGAVTSPMVGVAYLSPEPGAAKFVNPGDTVSEGQTVMLIEAMKTFNPIRASRGGKLTRILVTDGQPVEFGEPLMIIE</sequence>
<evidence type="ECO:0000313" key="11">
    <source>
        <dbReference type="EMBL" id="RAU23393.1"/>
    </source>
</evidence>
<keyword evidence="7 9" id="KW-0275">Fatty acid biosynthesis</keyword>
<feature type="domain" description="Lipoyl-binding" evidence="10">
    <location>
        <begin position="76"/>
        <end position="152"/>
    </location>
</feature>
<evidence type="ECO:0000256" key="9">
    <source>
        <dbReference type="RuleBase" id="RU364072"/>
    </source>
</evidence>
<protein>
    <recommendedName>
        <fullName evidence="3 9">Biotin carboxyl carrier protein of acetyl-CoA carboxylase</fullName>
    </recommendedName>
</protein>
<dbReference type="Pfam" id="PF00364">
    <property type="entry name" value="Biotin_lipoyl"/>
    <property type="match status" value="1"/>
</dbReference>
<keyword evidence="5 9" id="KW-0276">Fatty acid metabolism</keyword>
<name>A0A364P247_9PROT</name>
<evidence type="ECO:0000256" key="4">
    <source>
        <dbReference type="ARBA" id="ARBA00022516"/>
    </source>
</evidence>
<dbReference type="PRINTS" id="PR01071">
    <property type="entry name" value="ACOABIOTINCC"/>
</dbReference>
<dbReference type="InterPro" id="IPR011053">
    <property type="entry name" value="Single_hybrid_motif"/>
</dbReference>
<evidence type="ECO:0000256" key="6">
    <source>
        <dbReference type="ARBA" id="ARBA00023098"/>
    </source>
</evidence>
<dbReference type="Proteomes" id="UP000251075">
    <property type="component" value="Unassembled WGS sequence"/>
</dbReference>